<organism evidence="3 4">
    <name type="scientific">Aerophototrophica crusticola</name>
    <dbReference type="NCBI Taxonomy" id="1709002"/>
    <lineage>
        <taxon>Bacteria</taxon>
        <taxon>Pseudomonadati</taxon>
        <taxon>Pseudomonadota</taxon>
        <taxon>Alphaproteobacteria</taxon>
        <taxon>Rhodospirillales</taxon>
        <taxon>Rhodospirillaceae</taxon>
        <taxon>Aerophototrophica</taxon>
    </lineage>
</organism>
<dbReference type="KEGG" id="acru:HHL28_01700"/>
<gene>
    <name evidence="3" type="ORF">HHL28_01700</name>
</gene>
<dbReference type="EMBL" id="CP051775">
    <property type="protein sequence ID" value="QJE71987.1"/>
    <property type="molecule type" value="Genomic_DNA"/>
</dbReference>
<dbReference type="PANTHER" id="PTHR38463:SF1">
    <property type="entry name" value="STRESS RESPONSE PROTEIN YSNF"/>
    <property type="match status" value="1"/>
</dbReference>
<evidence type="ECO:0000313" key="3">
    <source>
        <dbReference type="EMBL" id="QJE71987.1"/>
    </source>
</evidence>
<proteinExistence type="predicted"/>
<dbReference type="PANTHER" id="PTHR38463">
    <property type="entry name" value="STRESS RESPONSE PROTEIN YSNF"/>
    <property type="match status" value="1"/>
</dbReference>
<feature type="region of interest" description="Disordered" evidence="1">
    <location>
        <begin position="1"/>
        <end position="30"/>
    </location>
</feature>
<accession>A0A858R3N4</accession>
<dbReference type="InterPro" id="IPR019060">
    <property type="entry name" value="DUF2382"/>
</dbReference>
<dbReference type="Pfam" id="PF09557">
    <property type="entry name" value="DUF2382"/>
    <property type="match status" value="1"/>
</dbReference>
<keyword evidence="4" id="KW-1185">Reference proteome</keyword>
<dbReference type="AlphaFoldDB" id="A0A858R3N4"/>
<evidence type="ECO:0000259" key="2">
    <source>
        <dbReference type="Pfam" id="PF09557"/>
    </source>
</evidence>
<dbReference type="Proteomes" id="UP000501891">
    <property type="component" value="Chromosome"/>
</dbReference>
<name>A0A858R3N4_9PROT</name>
<evidence type="ECO:0000313" key="4">
    <source>
        <dbReference type="Proteomes" id="UP000501891"/>
    </source>
</evidence>
<reference evidence="3" key="1">
    <citation type="submission" date="2020-04" db="EMBL/GenBank/DDBJ databases">
        <title>A desert anoxygenic phototrophic bacterium fixes CO2 using RubisCO under aerobic conditions.</title>
        <authorList>
            <person name="Tang K."/>
        </authorList>
    </citation>
    <scope>NUCLEOTIDE SEQUENCE [LARGE SCALE GENOMIC DNA]</scope>
    <source>
        <strain evidence="3">MIMtkB3</strain>
    </source>
</reference>
<protein>
    <submittedName>
        <fullName evidence="3">YsnF/AvaK domain-containing protein</fullName>
    </submittedName>
</protein>
<feature type="domain" description="DUF2382" evidence="2">
    <location>
        <begin position="51"/>
        <end position="160"/>
    </location>
</feature>
<dbReference type="InterPro" id="IPR052967">
    <property type="entry name" value="Stress_Response_Assoc"/>
</dbReference>
<evidence type="ECO:0000256" key="1">
    <source>
        <dbReference type="SAM" id="MobiDB-lite"/>
    </source>
</evidence>
<sequence>MAERPDASLFPKAQHHATTTREGGAVRGVPDDVTEASVERLSAAGEELRVPLVEEEVRVTTRRVETGRIRVSKTVIEREEMVEAALRHEGVEVTRVPINRPVDVVPPVREEDGVMVLPVVEEELVVSRRLVLREEVHVRRTAGVETVREPVTVRQEEATVERLPPRGTTDPA</sequence>